<dbReference type="InterPro" id="IPR050932">
    <property type="entry name" value="TM2D1-3-like"/>
</dbReference>
<evidence type="ECO:0000256" key="2">
    <source>
        <dbReference type="ARBA" id="ARBA00022692"/>
    </source>
</evidence>
<protein>
    <submittedName>
        <fullName evidence="9">TM2 domain-containing protein</fullName>
    </submittedName>
</protein>
<evidence type="ECO:0000256" key="3">
    <source>
        <dbReference type="ARBA" id="ARBA00022729"/>
    </source>
</evidence>
<evidence type="ECO:0000313" key="9">
    <source>
        <dbReference type="EMBL" id="TXJ36214.1"/>
    </source>
</evidence>
<keyword evidence="3" id="KW-0732">Signal</keyword>
<dbReference type="GO" id="GO:0016020">
    <property type="term" value="C:membrane"/>
    <property type="evidence" value="ECO:0007669"/>
    <property type="project" value="UniProtKB-SubCell"/>
</dbReference>
<dbReference type="RefSeq" id="WP_147771341.1">
    <property type="nucleotide sequence ID" value="NZ_SAYB01000006.1"/>
</dbReference>
<proteinExistence type="predicted"/>
<comment type="subcellular location">
    <subcellularLocation>
        <location evidence="1">Membrane</location>
        <topology evidence="1">Multi-pass membrane protein</topology>
    </subcellularLocation>
</comment>
<evidence type="ECO:0000313" key="10">
    <source>
        <dbReference type="Proteomes" id="UP000322814"/>
    </source>
</evidence>
<evidence type="ECO:0000256" key="4">
    <source>
        <dbReference type="ARBA" id="ARBA00022989"/>
    </source>
</evidence>
<evidence type="ECO:0000256" key="6">
    <source>
        <dbReference type="ARBA" id="ARBA00023180"/>
    </source>
</evidence>
<reference evidence="9 10" key="1">
    <citation type="journal article" date="1992" name="Lakartidningen">
        <title>[Penicillin V and not amoxicillin is the first choice preparation in acute otitis].</title>
        <authorList>
            <person name="Kamme C."/>
            <person name="Lundgren K."/>
            <person name="Prellner K."/>
        </authorList>
    </citation>
    <scope>NUCLEOTIDE SEQUENCE [LARGE SCALE GENOMIC DNA]</scope>
    <source>
        <strain evidence="9 10">PC4580III</strain>
    </source>
</reference>
<keyword evidence="4 7" id="KW-1133">Transmembrane helix</keyword>
<keyword evidence="2 7" id="KW-0812">Transmembrane</keyword>
<evidence type="ECO:0000256" key="7">
    <source>
        <dbReference type="SAM" id="Phobius"/>
    </source>
</evidence>
<dbReference type="PANTHER" id="PTHR21016">
    <property type="entry name" value="BETA-AMYLOID BINDING PROTEIN-RELATED"/>
    <property type="match status" value="1"/>
</dbReference>
<comment type="caution">
    <text evidence="9">The sequence shown here is derived from an EMBL/GenBank/DDBJ whole genome shotgun (WGS) entry which is preliminary data.</text>
</comment>
<evidence type="ECO:0000256" key="5">
    <source>
        <dbReference type="ARBA" id="ARBA00023136"/>
    </source>
</evidence>
<dbReference type="EMBL" id="SAYB01000006">
    <property type="protein sequence ID" value="TXJ36214.1"/>
    <property type="molecule type" value="Genomic_DNA"/>
</dbReference>
<dbReference type="PANTHER" id="PTHR21016:SF7">
    <property type="entry name" value="TM2 DOMAIN-CONTAINING PROTEIN 3"/>
    <property type="match status" value="1"/>
</dbReference>
<evidence type="ECO:0000259" key="8">
    <source>
        <dbReference type="Pfam" id="PF05154"/>
    </source>
</evidence>
<keyword evidence="6" id="KW-0325">Glycoprotein</keyword>
<evidence type="ECO:0000256" key="1">
    <source>
        <dbReference type="ARBA" id="ARBA00004141"/>
    </source>
</evidence>
<dbReference type="AlphaFoldDB" id="A0A5C8EGT3"/>
<feature type="transmembrane region" description="Helical" evidence="7">
    <location>
        <begin position="45"/>
        <end position="66"/>
    </location>
</feature>
<sequence>MSDNIQEKKFDEVYCASCGKAIKVQAELCPFCGVRQSAGNVSEKSWGTCLMLFIFLGWIAAHRFYAGKVGTAILYIITLNGIGIWWLIDLILILSKNFKDNENKLIKN</sequence>
<dbReference type="InterPro" id="IPR007829">
    <property type="entry name" value="TM2"/>
</dbReference>
<feature type="domain" description="TM2" evidence="8">
    <location>
        <begin position="43"/>
        <end position="91"/>
    </location>
</feature>
<name>A0A5C8EGT3_9SPIR</name>
<accession>A0A5C8EGT3</accession>
<organism evidence="9 10">
    <name type="scientific">Brachyspira aalborgi</name>
    <dbReference type="NCBI Taxonomy" id="29522"/>
    <lineage>
        <taxon>Bacteria</taxon>
        <taxon>Pseudomonadati</taxon>
        <taxon>Spirochaetota</taxon>
        <taxon>Spirochaetia</taxon>
        <taxon>Brachyspirales</taxon>
        <taxon>Brachyspiraceae</taxon>
        <taxon>Brachyspira</taxon>
    </lineage>
</organism>
<dbReference type="Proteomes" id="UP000322814">
    <property type="component" value="Unassembled WGS sequence"/>
</dbReference>
<feature type="transmembrane region" description="Helical" evidence="7">
    <location>
        <begin position="72"/>
        <end position="94"/>
    </location>
</feature>
<gene>
    <name evidence="9" type="ORF">EPJ78_09530</name>
</gene>
<dbReference type="Pfam" id="PF05154">
    <property type="entry name" value="TM2"/>
    <property type="match status" value="1"/>
</dbReference>
<keyword evidence="5 7" id="KW-0472">Membrane</keyword>